<dbReference type="Proteomes" id="UP000027186">
    <property type="component" value="Plasmid AbAZ39_p1"/>
</dbReference>
<reference evidence="1 2" key="1">
    <citation type="journal article" date="2014" name="Genome Announc.">
        <title>Complete Genome Sequence of the Model Rhizosphere Strain Azospirillum brasilense Az39, Successfully Applied in Agriculture.</title>
        <authorList>
            <person name="Rivera D."/>
            <person name="Revale S."/>
            <person name="Molina R."/>
            <person name="Gualpa J."/>
            <person name="Puente M."/>
            <person name="Maroniche G."/>
            <person name="Paris G."/>
            <person name="Baker D."/>
            <person name="Clavijo B."/>
            <person name="McLay K."/>
            <person name="Spaepen S."/>
            <person name="Perticari A."/>
            <person name="Vazquez M."/>
            <person name="Wisniewski-Dye F."/>
            <person name="Watkins C."/>
            <person name="Martinez-Abarca F."/>
            <person name="Vanderleyden J."/>
            <person name="Cassan F."/>
        </authorList>
    </citation>
    <scope>NUCLEOTIDE SEQUENCE [LARGE SCALE GENOMIC DNA]</scope>
    <source>
        <strain evidence="1 2">Az39</strain>
        <plasmid evidence="1">AbAZ39_p1</plasmid>
    </source>
</reference>
<protein>
    <submittedName>
        <fullName evidence="1">Uncharacterized protein</fullName>
    </submittedName>
</protein>
<proteinExistence type="predicted"/>
<evidence type="ECO:0000313" key="2">
    <source>
        <dbReference type="Proteomes" id="UP000027186"/>
    </source>
</evidence>
<name>A0A060DL92_9PROT</name>
<dbReference type="KEGG" id="abq:ABAZ39_16625"/>
<gene>
    <name evidence="1" type="ORF">ABAZ39_16625</name>
</gene>
<accession>A0A060DL92</accession>
<organism evidence="1 2">
    <name type="scientific">Azospirillum argentinense</name>
    <dbReference type="NCBI Taxonomy" id="2970906"/>
    <lineage>
        <taxon>Bacteria</taxon>
        <taxon>Pseudomonadati</taxon>
        <taxon>Pseudomonadota</taxon>
        <taxon>Alphaproteobacteria</taxon>
        <taxon>Rhodospirillales</taxon>
        <taxon>Azospirillaceae</taxon>
        <taxon>Azospirillum</taxon>
    </lineage>
</organism>
<dbReference type="AlphaFoldDB" id="A0A060DL92"/>
<sequence>MPVLHFPDQGTRRAAEVVIDARRLTMRNAVDWQQQIVAECQRQRTLTPAVFRFLKESGLLDRCTFLASEGPADPLRFCYIGATTVGVLGRGWARSVLDQPVDRDPHTEFARRVGAEYIEAMVGGEALFNRFAVAGLGRPFDYVQALFGWSDGGRRAVLACIDVKALH</sequence>
<evidence type="ECO:0000313" key="1">
    <source>
        <dbReference type="EMBL" id="AIB13565.1"/>
    </source>
</evidence>
<dbReference type="EMBL" id="CP007794">
    <property type="protein sequence ID" value="AIB13565.1"/>
    <property type="molecule type" value="Genomic_DNA"/>
</dbReference>
<geneLocation type="plasmid" evidence="1 2">
    <name>AbAZ39_p1</name>
</geneLocation>
<dbReference type="RefSeq" id="WP_040134005.1">
    <property type="nucleotide sequence ID" value="NZ_CP007794.1"/>
</dbReference>
<keyword evidence="1" id="KW-0614">Plasmid</keyword>